<dbReference type="InterPro" id="IPR036869">
    <property type="entry name" value="J_dom_sf"/>
</dbReference>
<dbReference type="SMART" id="SM00271">
    <property type="entry name" value="DnaJ"/>
    <property type="match status" value="1"/>
</dbReference>
<name>A0A6F9DBR3_9ASCI</name>
<dbReference type="PRINTS" id="PR00625">
    <property type="entry name" value="JDOMAIN"/>
</dbReference>
<comment type="function">
    <text evidence="4">Co-chaperone for Hsp70 protein HSPA5/BiP that acts as a key repressor of the ERN1/IRE1-mediated unfolded protein response (UPR). J domain-containing co-chaperones stimulate the ATPase activity of Hsp70 proteins and are required for efficient substrate recognition by Hsp70 proteins. In the unstressed endoplasmic reticulum, interacts with the luminal region of ERN1/IRE1 and selectively recruits HSPA5/BiP: HSPA5/BiP disrupts the dimerization of the active ERN1/IRE1 luminal region, thereby inactivating ERN1/IRE1. Also involved in endoplasmic reticulum-associated degradation (ERAD) of misfolded proteins. Required for survival of B-cell progenitors and normal antibody production.</text>
</comment>
<feature type="domain" description="J" evidence="7">
    <location>
        <begin position="25"/>
        <end position="89"/>
    </location>
</feature>
<dbReference type="Pfam" id="PF00226">
    <property type="entry name" value="DnaJ"/>
    <property type="match status" value="1"/>
</dbReference>
<evidence type="ECO:0000256" key="1">
    <source>
        <dbReference type="ARBA" id="ARBA00023186"/>
    </source>
</evidence>
<dbReference type="PANTHER" id="PTHR44360">
    <property type="entry name" value="DNAJ HOMOLOG SUBFAMILY B MEMBER 9"/>
    <property type="match status" value="1"/>
</dbReference>
<protein>
    <recommendedName>
        <fullName evidence="2">DnaJ homolog subfamily B member 9</fullName>
    </recommendedName>
    <alternativeName>
        <fullName evidence="3">Endoplasmic reticulum DNA J domain-containing protein 4</fullName>
    </alternativeName>
</protein>
<dbReference type="PROSITE" id="PS00636">
    <property type="entry name" value="DNAJ_1"/>
    <property type="match status" value="1"/>
</dbReference>
<feature type="chain" id="PRO_5026324717" description="DnaJ homolog subfamily B member 9" evidence="6">
    <location>
        <begin position="21"/>
        <end position="209"/>
    </location>
</feature>
<dbReference type="InterPro" id="IPR001623">
    <property type="entry name" value="DnaJ_domain"/>
</dbReference>
<dbReference type="CDD" id="cd06257">
    <property type="entry name" value="DnaJ"/>
    <property type="match status" value="1"/>
</dbReference>
<evidence type="ECO:0000256" key="4">
    <source>
        <dbReference type="ARBA" id="ARBA00045428"/>
    </source>
</evidence>
<dbReference type="InterPro" id="IPR051948">
    <property type="entry name" value="Hsp70_co-chaperone_J-domain"/>
</dbReference>
<keyword evidence="6" id="KW-0732">Signal</keyword>
<organism evidence="8">
    <name type="scientific">Phallusia mammillata</name>
    <dbReference type="NCBI Taxonomy" id="59560"/>
    <lineage>
        <taxon>Eukaryota</taxon>
        <taxon>Metazoa</taxon>
        <taxon>Chordata</taxon>
        <taxon>Tunicata</taxon>
        <taxon>Ascidiacea</taxon>
        <taxon>Phlebobranchia</taxon>
        <taxon>Ascidiidae</taxon>
        <taxon>Phallusia</taxon>
    </lineage>
</organism>
<dbReference type="SUPFAM" id="SSF46565">
    <property type="entry name" value="Chaperone J-domain"/>
    <property type="match status" value="1"/>
</dbReference>
<dbReference type="EMBL" id="LR784584">
    <property type="protein sequence ID" value="CAB3238786.1"/>
    <property type="molecule type" value="mRNA"/>
</dbReference>
<dbReference type="GO" id="GO:0036503">
    <property type="term" value="P:ERAD pathway"/>
    <property type="evidence" value="ECO:0007669"/>
    <property type="project" value="TreeGrafter"/>
</dbReference>
<dbReference type="GO" id="GO:0051087">
    <property type="term" value="F:protein-folding chaperone binding"/>
    <property type="evidence" value="ECO:0007669"/>
    <property type="project" value="TreeGrafter"/>
</dbReference>
<evidence type="ECO:0000259" key="7">
    <source>
        <dbReference type="PROSITE" id="PS50076"/>
    </source>
</evidence>
<dbReference type="Gene3D" id="1.10.287.110">
    <property type="entry name" value="DnaJ domain"/>
    <property type="match status" value="1"/>
</dbReference>
<accession>A0A6F9DBR3</accession>
<feature type="signal peptide" evidence="6">
    <location>
        <begin position="1"/>
        <end position="20"/>
    </location>
</feature>
<dbReference type="PANTHER" id="PTHR44360:SF1">
    <property type="entry name" value="DNAJ HOMOLOG SUBFAMILY B MEMBER 9"/>
    <property type="match status" value="1"/>
</dbReference>
<dbReference type="GO" id="GO:0051787">
    <property type="term" value="F:misfolded protein binding"/>
    <property type="evidence" value="ECO:0007669"/>
    <property type="project" value="TreeGrafter"/>
</dbReference>
<dbReference type="GO" id="GO:0005783">
    <property type="term" value="C:endoplasmic reticulum"/>
    <property type="evidence" value="ECO:0007669"/>
    <property type="project" value="TreeGrafter"/>
</dbReference>
<dbReference type="AlphaFoldDB" id="A0A6F9DBR3"/>
<dbReference type="InterPro" id="IPR018253">
    <property type="entry name" value="DnaJ_domain_CS"/>
</dbReference>
<evidence type="ECO:0000256" key="3">
    <source>
        <dbReference type="ARBA" id="ARBA00041533"/>
    </source>
</evidence>
<evidence type="ECO:0000256" key="5">
    <source>
        <dbReference type="ARBA" id="ARBA00046365"/>
    </source>
</evidence>
<reference evidence="8" key="1">
    <citation type="submission" date="2020-04" db="EMBL/GenBank/DDBJ databases">
        <authorList>
            <person name="Neveu A P."/>
        </authorList>
    </citation>
    <scope>NUCLEOTIDE SEQUENCE</scope>
    <source>
        <tissue evidence="8">Whole embryo</tissue>
    </source>
</reference>
<keyword evidence="1" id="KW-0143">Chaperone</keyword>
<proteinExistence type="evidence at transcript level"/>
<comment type="subunit">
    <text evidence="5">Interacts with HSPA5/BiP; interaction is direct. Interacts with ERN1/IRE1 (via the luminal region). Interacts with DERL1.</text>
</comment>
<dbReference type="PROSITE" id="PS50076">
    <property type="entry name" value="DNAJ_2"/>
    <property type="match status" value="1"/>
</dbReference>
<evidence type="ECO:0000313" key="8">
    <source>
        <dbReference type="EMBL" id="CAB3238786.1"/>
    </source>
</evidence>
<sequence>MARIVRYVLVVLCFTSLVVSDTPKDYYEVLGVSKQATQKEIKSAFRKLALLYHPDKNKEPGAEEKFRDIAEAYDVLSNKEKRRKYDQFGHDGLNENGGPQGPGFDNFHDHFRSHFNFHDFFKQFDEARSGHRGSNKRGSSFFNFDDFFSDSGGHPMFEEMHNMKFPSGGGSYSYSSSSTGGKQKCRTVTKTVNGVTTTYTTCTTVNNEL</sequence>
<gene>
    <name evidence="8" type="primary">Dnajb9</name>
</gene>
<evidence type="ECO:0000256" key="2">
    <source>
        <dbReference type="ARBA" id="ARBA00040158"/>
    </source>
</evidence>
<evidence type="ECO:0000256" key="6">
    <source>
        <dbReference type="SAM" id="SignalP"/>
    </source>
</evidence>